<protein>
    <submittedName>
        <fullName evidence="1">Uncharacterized protein</fullName>
    </submittedName>
</protein>
<organism evidence="1 2">
    <name type="scientific">Saonia flava</name>
    <dbReference type="NCBI Taxonomy" id="523696"/>
    <lineage>
        <taxon>Bacteria</taxon>
        <taxon>Pseudomonadati</taxon>
        <taxon>Bacteroidota</taxon>
        <taxon>Flavobacteriia</taxon>
        <taxon>Flavobacteriales</taxon>
        <taxon>Flavobacteriaceae</taxon>
        <taxon>Saonia</taxon>
    </lineage>
</organism>
<gene>
    <name evidence="1" type="ORF">GGR42_000131</name>
</gene>
<accession>A0A846QYH6</accession>
<proteinExistence type="predicted"/>
<dbReference type="AlphaFoldDB" id="A0A846QYH6"/>
<dbReference type="Proteomes" id="UP000590442">
    <property type="component" value="Unassembled WGS sequence"/>
</dbReference>
<evidence type="ECO:0000313" key="2">
    <source>
        <dbReference type="Proteomes" id="UP000590442"/>
    </source>
</evidence>
<reference evidence="1 2" key="1">
    <citation type="submission" date="2020-03" db="EMBL/GenBank/DDBJ databases">
        <title>Genomic Encyclopedia of Type Strains, Phase IV (KMG-IV): sequencing the most valuable type-strain genomes for metagenomic binning, comparative biology and taxonomic classification.</title>
        <authorList>
            <person name="Goeker M."/>
        </authorList>
    </citation>
    <scope>NUCLEOTIDE SEQUENCE [LARGE SCALE GENOMIC DNA]</scope>
    <source>
        <strain evidence="1 2">DSM 29762</strain>
    </source>
</reference>
<dbReference type="EMBL" id="JAATJJ010000001">
    <property type="protein sequence ID" value="NJB69669.1"/>
    <property type="molecule type" value="Genomic_DNA"/>
</dbReference>
<keyword evidence="2" id="KW-1185">Reference proteome</keyword>
<dbReference type="RefSeq" id="WP_167959829.1">
    <property type="nucleotide sequence ID" value="NZ_JAATJJ010000001.1"/>
</dbReference>
<comment type="caution">
    <text evidence="1">The sequence shown here is derived from an EMBL/GenBank/DDBJ whole genome shotgun (WGS) entry which is preliminary data.</text>
</comment>
<name>A0A846QYH6_9FLAO</name>
<sequence>MKTHYKNIILFFFLIISSIEMNAQYGYGGYGYGRGGYGYGGRGRSTVPQAEIPDKEPEPKTAEEIVEGEMPKITEALELSEFETAVVSSILTTSIRKRMELQILQLDQEKTKEALEKIYKTQDDDLKASLSEEKYNAFVKLQEAGFKDKKKKEKKKKKKKKT</sequence>
<evidence type="ECO:0000313" key="1">
    <source>
        <dbReference type="EMBL" id="NJB69669.1"/>
    </source>
</evidence>